<name>A0ABW2U026_9BACT</name>
<sequence>MATAVDDNGNVYVAGFFQGTASFGSITLTSQTDAPDVFVAKWSPFTNAFIWAQRAGGAHAERAMAIAVSGTNVYVFGEFLSPTASFGATTLFNSSSIVPGSTSSDLFVAKLTDEGSTSSFVWAQRAGSAWGDFATAMAVSGSSIYITGYFEGIYTLLGTNRFLNFGPDNTTDAFVAKLTDSGSSASVVWAQHIRGAAGSEQSLALAASGNSIYVAGWFGGPTVNLESQGLANGGGADGFVGKITDAGTSATFAWAQRISGSRDELVSALAVNGTNVYVTGFFNTDILPLGSTTLANAGIGTDVFVTKLTDTGNFVWGQHAGGTANDYARSIAVRGTDVYVAGDFSSDTARFGSTTLINTGSGTPWLRCLCNQAYRHRQFRLGAACREQWQ</sequence>
<organism evidence="1 2">
    <name type="scientific">Hymenobacter humi</name>
    <dbReference type="NCBI Taxonomy" id="1411620"/>
    <lineage>
        <taxon>Bacteria</taxon>
        <taxon>Pseudomonadati</taxon>
        <taxon>Bacteroidota</taxon>
        <taxon>Cytophagia</taxon>
        <taxon>Cytophagales</taxon>
        <taxon>Hymenobacteraceae</taxon>
        <taxon>Hymenobacter</taxon>
    </lineage>
</organism>
<dbReference type="RefSeq" id="WP_380199756.1">
    <property type="nucleotide sequence ID" value="NZ_JBHTEK010000001.1"/>
</dbReference>
<dbReference type="PANTHER" id="PTHR35580">
    <property type="entry name" value="CELL SURFACE GLYCOPROTEIN (S-LAYER PROTEIN)-LIKE PROTEIN"/>
    <property type="match status" value="1"/>
</dbReference>
<evidence type="ECO:0000313" key="2">
    <source>
        <dbReference type="Proteomes" id="UP001596513"/>
    </source>
</evidence>
<comment type="caution">
    <text evidence="1">The sequence shown here is derived from an EMBL/GenBank/DDBJ whole genome shotgun (WGS) entry which is preliminary data.</text>
</comment>
<keyword evidence="2" id="KW-1185">Reference proteome</keyword>
<proteinExistence type="predicted"/>
<dbReference type="Proteomes" id="UP001596513">
    <property type="component" value="Unassembled WGS sequence"/>
</dbReference>
<dbReference type="InterPro" id="IPR052918">
    <property type="entry name" value="Motility_Chemotaxis_Reg"/>
</dbReference>
<gene>
    <name evidence="1" type="ORF">ACFQT0_01380</name>
</gene>
<reference evidence="2" key="1">
    <citation type="journal article" date="2019" name="Int. J. Syst. Evol. Microbiol.">
        <title>The Global Catalogue of Microorganisms (GCM) 10K type strain sequencing project: providing services to taxonomists for standard genome sequencing and annotation.</title>
        <authorList>
            <consortium name="The Broad Institute Genomics Platform"/>
            <consortium name="The Broad Institute Genome Sequencing Center for Infectious Disease"/>
            <person name="Wu L."/>
            <person name="Ma J."/>
        </authorList>
    </citation>
    <scope>NUCLEOTIDE SEQUENCE [LARGE SCALE GENOMIC DNA]</scope>
    <source>
        <strain evidence="2">JCM 19635</strain>
    </source>
</reference>
<dbReference type="PANTHER" id="PTHR35580:SF1">
    <property type="entry name" value="PHYTASE-LIKE DOMAIN-CONTAINING PROTEIN"/>
    <property type="match status" value="1"/>
</dbReference>
<protein>
    <recommendedName>
        <fullName evidence="3">SBBP repeat-containing protein</fullName>
    </recommendedName>
</protein>
<dbReference type="EMBL" id="JBHTEK010000001">
    <property type="protein sequence ID" value="MFC7666229.1"/>
    <property type="molecule type" value="Genomic_DNA"/>
</dbReference>
<accession>A0ABW2U026</accession>
<evidence type="ECO:0008006" key="3">
    <source>
        <dbReference type="Google" id="ProtNLM"/>
    </source>
</evidence>
<evidence type="ECO:0000313" key="1">
    <source>
        <dbReference type="EMBL" id="MFC7666229.1"/>
    </source>
</evidence>